<accession>A0AAD8SGA1</accession>
<feature type="compositionally biased region" description="Basic and acidic residues" evidence="1">
    <location>
        <begin position="385"/>
        <end position="401"/>
    </location>
</feature>
<name>A0AAD8SGA1_LOLMU</name>
<comment type="caution">
    <text evidence="2">The sequence shown here is derived from an EMBL/GenBank/DDBJ whole genome shotgun (WGS) entry which is preliminary data.</text>
</comment>
<dbReference type="Proteomes" id="UP001231189">
    <property type="component" value="Unassembled WGS sequence"/>
</dbReference>
<feature type="compositionally biased region" description="Basic and acidic residues" evidence="1">
    <location>
        <begin position="197"/>
        <end position="208"/>
    </location>
</feature>
<feature type="region of interest" description="Disordered" evidence="1">
    <location>
        <begin position="385"/>
        <end position="404"/>
    </location>
</feature>
<evidence type="ECO:0000256" key="1">
    <source>
        <dbReference type="SAM" id="MobiDB-lite"/>
    </source>
</evidence>
<organism evidence="2 3">
    <name type="scientific">Lolium multiflorum</name>
    <name type="common">Italian ryegrass</name>
    <name type="synonym">Lolium perenne subsp. multiflorum</name>
    <dbReference type="NCBI Taxonomy" id="4521"/>
    <lineage>
        <taxon>Eukaryota</taxon>
        <taxon>Viridiplantae</taxon>
        <taxon>Streptophyta</taxon>
        <taxon>Embryophyta</taxon>
        <taxon>Tracheophyta</taxon>
        <taxon>Spermatophyta</taxon>
        <taxon>Magnoliopsida</taxon>
        <taxon>Liliopsida</taxon>
        <taxon>Poales</taxon>
        <taxon>Poaceae</taxon>
        <taxon>BOP clade</taxon>
        <taxon>Pooideae</taxon>
        <taxon>Poodae</taxon>
        <taxon>Poeae</taxon>
        <taxon>Poeae Chloroplast Group 2 (Poeae type)</taxon>
        <taxon>Loliodinae</taxon>
        <taxon>Loliinae</taxon>
        <taxon>Lolium</taxon>
    </lineage>
</organism>
<feature type="compositionally biased region" description="Basic and acidic residues" evidence="1">
    <location>
        <begin position="36"/>
        <end position="83"/>
    </location>
</feature>
<gene>
    <name evidence="2" type="ORF">QYE76_069460</name>
</gene>
<feature type="region of interest" description="Disordered" evidence="1">
    <location>
        <begin position="34"/>
        <end position="146"/>
    </location>
</feature>
<feature type="compositionally biased region" description="Acidic residues" evidence="1">
    <location>
        <begin position="209"/>
        <end position="219"/>
    </location>
</feature>
<feature type="region of interest" description="Disordered" evidence="1">
    <location>
        <begin position="187"/>
        <end position="250"/>
    </location>
</feature>
<dbReference type="AlphaFoldDB" id="A0AAD8SGA1"/>
<evidence type="ECO:0000313" key="2">
    <source>
        <dbReference type="EMBL" id="KAK1651655.1"/>
    </source>
</evidence>
<keyword evidence="3" id="KW-1185">Reference proteome</keyword>
<evidence type="ECO:0000313" key="3">
    <source>
        <dbReference type="Proteomes" id="UP001231189"/>
    </source>
</evidence>
<reference evidence="2" key="1">
    <citation type="submission" date="2023-07" db="EMBL/GenBank/DDBJ databases">
        <title>A chromosome-level genome assembly of Lolium multiflorum.</title>
        <authorList>
            <person name="Chen Y."/>
            <person name="Copetti D."/>
            <person name="Kolliker R."/>
            <person name="Studer B."/>
        </authorList>
    </citation>
    <scope>NUCLEOTIDE SEQUENCE</scope>
    <source>
        <strain evidence="2">02402/16</strain>
        <tissue evidence="2">Leaf</tissue>
    </source>
</reference>
<dbReference type="EMBL" id="JAUUTY010000004">
    <property type="protein sequence ID" value="KAK1651655.1"/>
    <property type="molecule type" value="Genomic_DNA"/>
</dbReference>
<protein>
    <submittedName>
        <fullName evidence="2">Uncharacterized protein</fullName>
    </submittedName>
</protein>
<sequence>MADGTPVTYEELPAELKKKHDEIKAALEAELIGSFEKTRLASRHGKDEAESSHSRGKDKEEADPRDRPRDDDRRYLTEEEVRSVRYQRPLSEHLLNKYEQQYDRRRRYDVDDERNCRSDAEQEVPSYDRNNDGYNRHGGRSRGQDDMDRHWDCPFFKHCWDSGMSRLPTIENCPECKQRKKDAANVSVFKRLGPLPPRDKRAESTRMEDLEELEDDDEGDRLAREARRHRRQDRDEEEHERRATDKSREQDDNARHWDCPFFRHRWDSGMSRLPTIGNCPECNKKKKEAANVSVFERLGPLPPPSKRAESLRWADLEDSEDEGLEEEEDRYHRPRWCPDGLSRSQKRRVQRLRGLEEAERLYLHTLRKARPDLAAKIQRALDEEGRPRRMEWRPKQKKADDETSAGTNMVLVLPTELSAPRLYDALKVDDSRRIKSEVKDGLHQIHHREGADLTYKARSRLKKLGGQLTLKVLCSGEPILLKSAGSAS</sequence>
<proteinExistence type="predicted"/>
<feature type="compositionally biased region" description="Basic and acidic residues" evidence="1">
    <location>
        <begin position="90"/>
        <end position="120"/>
    </location>
</feature>
<feature type="compositionally biased region" description="Basic and acidic residues" evidence="1">
    <location>
        <begin position="239"/>
        <end position="250"/>
    </location>
</feature>